<sequence>MTAVSLPPFGLRLKKSRNISASTVADETMMRSWGRFRAIFFSSPSAVSVSVLRSCASSSMITPYWVRSGSASISRSRMPSVMYLIFVRSGSHRDTKRIDTPTVSPHSSPRSVATRSASVIADIRRGSRLVDEGLHAEQVHLGDADDDEQRDVAGVLDRPQVLPQFITEDAEQQKVEQRVHVEDAPEPGNAEETGGAKHRLLVQVLGRRDVLALQHVLVDGDVAVPAGRAEHQHAGVEQHLPGDLLRRHLHLVDDARLAAALRLRHRDDRLELGVAAPGRIVLEEHERADHERDAPEPVADAVDVVPGRPNVRPLAADVLLRARHVPIEIVEEGAELEQHHADAPVAERVGRHHAAGRDRHEHVKHGDHVRRHQVALGETGQIVHDRGDRREQHERLVVLEGVQDLIAVLAYREAFALRG</sequence>
<evidence type="ECO:0000313" key="2">
    <source>
        <dbReference type="EnsemblMetazoa" id="AATE002103-PA.1"/>
    </source>
</evidence>
<dbReference type="AlphaFoldDB" id="A0A182IMU2"/>
<accession>A0A182IMU2</accession>
<dbReference type="VEuPathDB" id="VectorBase:AATE002103"/>
<feature type="compositionally biased region" description="Polar residues" evidence="1">
    <location>
        <begin position="101"/>
        <end position="116"/>
    </location>
</feature>
<dbReference type="EnsemblMetazoa" id="AATE002103-RA">
    <property type="protein sequence ID" value="AATE002103-PA.1"/>
    <property type="gene ID" value="AATE002103"/>
</dbReference>
<name>A0A182IMU2_ANOAO</name>
<feature type="region of interest" description="Disordered" evidence="1">
    <location>
        <begin position="95"/>
        <end position="116"/>
    </location>
</feature>
<reference evidence="2" key="1">
    <citation type="submission" date="2022-08" db="UniProtKB">
        <authorList>
            <consortium name="EnsemblMetazoa"/>
        </authorList>
    </citation>
    <scope>IDENTIFICATION</scope>
    <source>
        <strain evidence="2">EBRO</strain>
    </source>
</reference>
<evidence type="ECO:0000256" key="1">
    <source>
        <dbReference type="SAM" id="MobiDB-lite"/>
    </source>
</evidence>
<proteinExistence type="predicted"/>
<organism evidence="2">
    <name type="scientific">Anopheles atroparvus</name>
    <name type="common">European mosquito</name>
    <dbReference type="NCBI Taxonomy" id="41427"/>
    <lineage>
        <taxon>Eukaryota</taxon>
        <taxon>Metazoa</taxon>
        <taxon>Ecdysozoa</taxon>
        <taxon>Arthropoda</taxon>
        <taxon>Hexapoda</taxon>
        <taxon>Insecta</taxon>
        <taxon>Pterygota</taxon>
        <taxon>Neoptera</taxon>
        <taxon>Endopterygota</taxon>
        <taxon>Diptera</taxon>
        <taxon>Nematocera</taxon>
        <taxon>Culicoidea</taxon>
        <taxon>Culicidae</taxon>
        <taxon>Anophelinae</taxon>
        <taxon>Anopheles</taxon>
    </lineage>
</organism>
<protein>
    <submittedName>
        <fullName evidence="2">Uncharacterized protein</fullName>
    </submittedName>
</protein>